<keyword evidence="5" id="KW-0769">Symport</keyword>
<comment type="subcellular location">
    <subcellularLocation>
        <location evidence="1">Membrane</location>
        <topology evidence="1">Multi-pass membrane protein</topology>
    </subcellularLocation>
</comment>
<evidence type="ECO:0000256" key="7">
    <source>
        <dbReference type="ARBA" id="ARBA00022989"/>
    </source>
</evidence>
<feature type="compositionally biased region" description="Polar residues" evidence="14">
    <location>
        <begin position="238"/>
        <end position="275"/>
    </location>
</feature>
<keyword evidence="10 15" id="KW-0472">Membrane</keyword>
<dbReference type="InterPro" id="IPR038377">
    <property type="entry name" value="Na/Glc_symporter_sf"/>
</dbReference>
<evidence type="ECO:0000256" key="12">
    <source>
        <dbReference type="ARBA" id="ARBA00023201"/>
    </source>
</evidence>
<evidence type="ECO:0000256" key="10">
    <source>
        <dbReference type="ARBA" id="ARBA00023136"/>
    </source>
</evidence>
<organism evidence="16 17">
    <name type="scientific">Haemaphysalis longicornis</name>
    <name type="common">Bush tick</name>
    <dbReference type="NCBI Taxonomy" id="44386"/>
    <lineage>
        <taxon>Eukaryota</taxon>
        <taxon>Metazoa</taxon>
        <taxon>Ecdysozoa</taxon>
        <taxon>Arthropoda</taxon>
        <taxon>Chelicerata</taxon>
        <taxon>Arachnida</taxon>
        <taxon>Acari</taxon>
        <taxon>Parasitiformes</taxon>
        <taxon>Ixodida</taxon>
        <taxon>Ixodoidea</taxon>
        <taxon>Ixodidae</taxon>
        <taxon>Haemaphysalinae</taxon>
        <taxon>Haemaphysalis</taxon>
    </lineage>
</organism>
<evidence type="ECO:0000256" key="4">
    <source>
        <dbReference type="ARBA" id="ARBA00022692"/>
    </source>
</evidence>
<proteinExistence type="inferred from homology"/>
<dbReference type="EMBL" id="JABSTR010000004">
    <property type="protein sequence ID" value="KAH9366499.1"/>
    <property type="molecule type" value="Genomic_DNA"/>
</dbReference>
<evidence type="ECO:0000256" key="11">
    <source>
        <dbReference type="ARBA" id="ARBA00023180"/>
    </source>
</evidence>
<dbReference type="PROSITE" id="PS50283">
    <property type="entry name" value="NA_SOLUT_SYMP_3"/>
    <property type="match status" value="1"/>
</dbReference>
<feature type="region of interest" description="Disordered" evidence="14">
    <location>
        <begin position="232"/>
        <end position="326"/>
    </location>
</feature>
<dbReference type="GO" id="GO:0008292">
    <property type="term" value="P:acetylcholine biosynthetic process"/>
    <property type="evidence" value="ECO:0007669"/>
    <property type="project" value="TreeGrafter"/>
</dbReference>
<keyword evidence="3" id="KW-0813">Transport</keyword>
<evidence type="ECO:0000256" key="15">
    <source>
        <dbReference type="SAM" id="Phobius"/>
    </source>
</evidence>
<keyword evidence="7 15" id="KW-1133">Transmembrane helix</keyword>
<evidence type="ECO:0000256" key="6">
    <source>
        <dbReference type="ARBA" id="ARBA00022979"/>
    </source>
</evidence>
<dbReference type="GO" id="GO:0005886">
    <property type="term" value="C:plasma membrane"/>
    <property type="evidence" value="ECO:0007669"/>
    <property type="project" value="TreeGrafter"/>
</dbReference>
<dbReference type="VEuPathDB" id="VectorBase:HLOH_063191"/>
<keyword evidence="17" id="KW-1185">Reference proteome</keyword>
<dbReference type="PANTHER" id="PTHR45897:SF4">
    <property type="entry name" value="HIGH-AFFINITY CHOLINE TRANSPORTER 1"/>
    <property type="match status" value="1"/>
</dbReference>
<keyword evidence="4 15" id="KW-0812">Transmembrane</keyword>
<dbReference type="Pfam" id="PF00474">
    <property type="entry name" value="SSF"/>
    <property type="match status" value="1"/>
</dbReference>
<evidence type="ECO:0000313" key="16">
    <source>
        <dbReference type="EMBL" id="KAH9366499.1"/>
    </source>
</evidence>
<feature type="transmembrane region" description="Helical" evidence="15">
    <location>
        <begin position="103"/>
        <end position="125"/>
    </location>
</feature>
<dbReference type="InterPro" id="IPR001734">
    <property type="entry name" value="Na/solute_symporter"/>
</dbReference>
<feature type="transmembrane region" description="Helical" evidence="15">
    <location>
        <begin position="132"/>
        <end position="153"/>
    </location>
</feature>
<keyword evidence="9" id="KW-0406">Ion transport</keyword>
<comment type="similarity">
    <text evidence="2 13">Belongs to the sodium:solute symporter (SSF) (TC 2.A.21) family.</text>
</comment>
<name>A0A9J6FUN2_HAELO</name>
<dbReference type="Proteomes" id="UP000821853">
    <property type="component" value="Chromosome 2"/>
</dbReference>
<evidence type="ECO:0000313" key="17">
    <source>
        <dbReference type="Proteomes" id="UP000821853"/>
    </source>
</evidence>
<evidence type="ECO:0000256" key="14">
    <source>
        <dbReference type="SAM" id="MobiDB-lite"/>
    </source>
</evidence>
<accession>A0A9J6FUN2</accession>
<reference evidence="16 17" key="1">
    <citation type="journal article" date="2020" name="Cell">
        <title>Large-Scale Comparative Analyses of Tick Genomes Elucidate Their Genetic Diversity and Vector Capacities.</title>
        <authorList>
            <consortium name="Tick Genome and Microbiome Consortium (TIGMIC)"/>
            <person name="Jia N."/>
            <person name="Wang J."/>
            <person name="Shi W."/>
            <person name="Du L."/>
            <person name="Sun Y."/>
            <person name="Zhan W."/>
            <person name="Jiang J.F."/>
            <person name="Wang Q."/>
            <person name="Zhang B."/>
            <person name="Ji P."/>
            <person name="Bell-Sakyi L."/>
            <person name="Cui X.M."/>
            <person name="Yuan T.T."/>
            <person name="Jiang B.G."/>
            <person name="Yang W.F."/>
            <person name="Lam T.T."/>
            <person name="Chang Q.C."/>
            <person name="Ding S.J."/>
            <person name="Wang X.J."/>
            <person name="Zhu J.G."/>
            <person name="Ruan X.D."/>
            <person name="Zhao L."/>
            <person name="Wei J.T."/>
            <person name="Ye R.Z."/>
            <person name="Que T.C."/>
            <person name="Du C.H."/>
            <person name="Zhou Y.H."/>
            <person name="Cheng J.X."/>
            <person name="Dai P.F."/>
            <person name="Guo W.B."/>
            <person name="Han X.H."/>
            <person name="Huang E.J."/>
            <person name="Li L.F."/>
            <person name="Wei W."/>
            <person name="Gao Y.C."/>
            <person name="Liu J.Z."/>
            <person name="Shao H.Z."/>
            <person name="Wang X."/>
            <person name="Wang C.C."/>
            <person name="Yang T.C."/>
            <person name="Huo Q.B."/>
            <person name="Li W."/>
            <person name="Chen H.Y."/>
            <person name="Chen S.E."/>
            <person name="Zhou L.G."/>
            <person name="Ni X.B."/>
            <person name="Tian J.H."/>
            <person name="Sheng Y."/>
            <person name="Liu T."/>
            <person name="Pan Y.S."/>
            <person name="Xia L.Y."/>
            <person name="Li J."/>
            <person name="Zhao F."/>
            <person name="Cao W.C."/>
        </authorList>
    </citation>
    <scope>NUCLEOTIDE SEQUENCE [LARGE SCALE GENOMIC DNA]</scope>
    <source>
        <strain evidence="16">HaeL-2018</strain>
    </source>
</reference>
<dbReference type="Gene3D" id="1.20.1730.10">
    <property type="entry name" value="Sodium/glucose cotransporter"/>
    <property type="match status" value="1"/>
</dbReference>
<evidence type="ECO:0000256" key="2">
    <source>
        <dbReference type="ARBA" id="ARBA00006434"/>
    </source>
</evidence>
<evidence type="ECO:0000256" key="8">
    <source>
        <dbReference type="ARBA" id="ARBA00023053"/>
    </source>
</evidence>
<dbReference type="GO" id="GO:0005307">
    <property type="term" value="F:choline:sodium symporter activity"/>
    <property type="evidence" value="ECO:0007669"/>
    <property type="project" value="TreeGrafter"/>
</dbReference>
<dbReference type="AlphaFoldDB" id="A0A9J6FUN2"/>
<feature type="transmembrane region" description="Helical" evidence="15">
    <location>
        <begin position="77"/>
        <end position="97"/>
    </location>
</feature>
<comment type="caution">
    <text evidence="16">The sequence shown here is derived from an EMBL/GenBank/DDBJ whole genome shotgun (WGS) entry which is preliminary data.</text>
</comment>
<feature type="transmembrane region" description="Helical" evidence="15">
    <location>
        <begin position="29"/>
        <end position="57"/>
    </location>
</feature>
<evidence type="ECO:0000256" key="1">
    <source>
        <dbReference type="ARBA" id="ARBA00004141"/>
    </source>
</evidence>
<keyword evidence="11" id="KW-0325">Glycoprotein</keyword>
<evidence type="ECO:0000256" key="3">
    <source>
        <dbReference type="ARBA" id="ARBA00022448"/>
    </source>
</evidence>
<keyword evidence="6" id="KW-0530">Neurotransmitter biosynthesis</keyword>
<dbReference type="InterPro" id="IPR052244">
    <property type="entry name" value="Choline_transporter"/>
</dbReference>
<keyword evidence="8" id="KW-0915">Sodium</keyword>
<feature type="compositionally biased region" description="Basic residues" evidence="14">
    <location>
        <begin position="294"/>
        <end position="309"/>
    </location>
</feature>
<keyword evidence="12" id="KW-0739">Sodium transport</keyword>
<evidence type="ECO:0000256" key="13">
    <source>
        <dbReference type="RuleBase" id="RU362091"/>
    </source>
</evidence>
<protein>
    <submittedName>
        <fullName evidence="16">Uncharacterized protein</fullName>
    </submittedName>
</protein>
<evidence type="ECO:0000256" key="9">
    <source>
        <dbReference type="ARBA" id="ARBA00023065"/>
    </source>
</evidence>
<evidence type="ECO:0000256" key="5">
    <source>
        <dbReference type="ARBA" id="ARBA00022847"/>
    </source>
</evidence>
<dbReference type="PANTHER" id="PTHR45897">
    <property type="entry name" value="HIGH-AFFINITY CHOLINE TRANSPORTER 1"/>
    <property type="match status" value="1"/>
</dbReference>
<gene>
    <name evidence="16" type="ORF">HPB48_018086</name>
</gene>
<sequence>MPPNPPASWGPEAPYRLLPHALGNLTPLVLAPVILAALASSVLASFSSSCMAVGSMVTHNVYHAFLRPTAQEREVSLVMRVSMIVSGVASVILTLVVKQTNELLLLSADVAYVTLFPQLVCAFYMPSRSNPYGCVAGFAVAVLLRVLCGLPVLGVPVTLALPFYDEERSEQRFPFRTFCMLGSLGAIVATSKVFSTLINAGLISDVIGHEPVAIPVKLGPRHRPSAAVVSPAVLSPPETATQVPGPSTIDSVNKQTATSVDTDVPTRHNTNTSGNEETHRPAKEPATPQVGDRTRRKGGTPKHTTRKRTSTAPSPEHTKLHKKRIVVPASPALEAVSEIATKRVSNL</sequence>